<dbReference type="InterPro" id="IPR017871">
    <property type="entry name" value="ABC_transporter-like_CS"/>
</dbReference>
<accession>A0A172TVQ1</accession>
<keyword evidence="6" id="KW-1185">Reference proteome</keyword>
<organism evidence="5 6">
    <name type="scientific">Flavisolibacter tropicus</name>
    <dbReference type="NCBI Taxonomy" id="1492898"/>
    <lineage>
        <taxon>Bacteria</taxon>
        <taxon>Pseudomonadati</taxon>
        <taxon>Bacteroidota</taxon>
        <taxon>Chitinophagia</taxon>
        <taxon>Chitinophagales</taxon>
        <taxon>Chitinophagaceae</taxon>
        <taxon>Flavisolibacter</taxon>
    </lineage>
</organism>
<dbReference type="RefSeq" id="WP_066404479.1">
    <property type="nucleotide sequence ID" value="NZ_CP011390.1"/>
</dbReference>
<evidence type="ECO:0000256" key="3">
    <source>
        <dbReference type="ARBA" id="ARBA00022840"/>
    </source>
</evidence>
<sequence>MLLQLQQVLPTYFDLSRSLTSEVWGKDLSFQKGELVKIVAPSGSGKTSLIHFLYGLRLEYQGTISYNGNASKDLSIEEFSKYRKSHISIVLQDLRLFPELTVWENINIKRQLNPYHPEAKIKEMAKQLGIDHKLNSLCRLCSYGEQQRVAIIRSLMQPFDFLLLDEPFSHLDNNNARKAMDLMLQEAKSREATVLLADLERIEFFPYTRLYHL</sequence>
<dbReference type="Proteomes" id="UP000077177">
    <property type="component" value="Chromosome"/>
</dbReference>
<feature type="domain" description="ABC transporter" evidence="4">
    <location>
        <begin position="3"/>
        <end position="213"/>
    </location>
</feature>
<dbReference type="EMBL" id="CP011390">
    <property type="protein sequence ID" value="ANE50964.1"/>
    <property type="molecule type" value="Genomic_DNA"/>
</dbReference>
<dbReference type="AlphaFoldDB" id="A0A172TVQ1"/>
<dbReference type="STRING" id="1492898.SY85_11075"/>
<dbReference type="SMART" id="SM00382">
    <property type="entry name" value="AAA"/>
    <property type="match status" value="1"/>
</dbReference>
<dbReference type="InterPro" id="IPR015854">
    <property type="entry name" value="ABC_transpr_LolD-like"/>
</dbReference>
<comment type="similarity">
    <text evidence="1">Belongs to the ABC transporter superfamily.</text>
</comment>
<dbReference type="Pfam" id="PF00005">
    <property type="entry name" value="ABC_tran"/>
    <property type="match status" value="1"/>
</dbReference>
<dbReference type="PANTHER" id="PTHR24220">
    <property type="entry name" value="IMPORT ATP-BINDING PROTEIN"/>
    <property type="match status" value="1"/>
</dbReference>
<dbReference type="GO" id="GO:0022857">
    <property type="term" value="F:transmembrane transporter activity"/>
    <property type="evidence" value="ECO:0007669"/>
    <property type="project" value="TreeGrafter"/>
</dbReference>
<evidence type="ECO:0000256" key="2">
    <source>
        <dbReference type="ARBA" id="ARBA00022741"/>
    </source>
</evidence>
<dbReference type="InterPro" id="IPR003593">
    <property type="entry name" value="AAA+_ATPase"/>
</dbReference>
<name>A0A172TVQ1_9BACT</name>
<proteinExistence type="inferred from homology"/>
<dbReference type="GO" id="GO:0005524">
    <property type="term" value="F:ATP binding"/>
    <property type="evidence" value="ECO:0007669"/>
    <property type="project" value="UniProtKB-KW"/>
</dbReference>
<dbReference type="InterPro" id="IPR003439">
    <property type="entry name" value="ABC_transporter-like_ATP-bd"/>
</dbReference>
<keyword evidence="3" id="KW-0067">ATP-binding</keyword>
<keyword evidence="2" id="KW-0547">Nucleotide-binding</keyword>
<dbReference type="PATRIC" id="fig|1492898.3.peg.2389"/>
<dbReference type="OrthoDB" id="1098100at2"/>
<dbReference type="PANTHER" id="PTHR24220:SF689">
    <property type="entry name" value="LIPOPROTEIN-RELEASING SYSTEM ATP-BINDING PROTEIN LOLD"/>
    <property type="match status" value="1"/>
</dbReference>
<dbReference type="GO" id="GO:0005886">
    <property type="term" value="C:plasma membrane"/>
    <property type="evidence" value="ECO:0007669"/>
    <property type="project" value="TreeGrafter"/>
</dbReference>
<dbReference type="GO" id="GO:0016887">
    <property type="term" value="F:ATP hydrolysis activity"/>
    <property type="evidence" value="ECO:0007669"/>
    <property type="project" value="InterPro"/>
</dbReference>
<dbReference type="Gene3D" id="3.40.50.300">
    <property type="entry name" value="P-loop containing nucleotide triphosphate hydrolases"/>
    <property type="match status" value="1"/>
</dbReference>
<gene>
    <name evidence="5" type="ORF">SY85_11075</name>
</gene>
<dbReference type="SUPFAM" id="SSF52540">
    <property type="entry name" value="P-loop containing nucleoside triphosphate hydrolases"/>
    <property type="match status" value="1"/>
</dbReference>
<evidence type="ECO:0000256" key="1">
    <source>
        <dbReference type="ARBA" id="ARBA00005417"/>
    </source>
</evidence>
<protein>
    <submittedName>
        <fullName evidence="5">ABC transporter</fullName>
    </submittedName>
</protein>
<evidence type="ECO:0000313" key="5">
    <source>
        <dbReference type="EMBL" id="ANE50964.1"/>
    </source>
</evidence>
<reference evidence="5 6" key="2">
    <citation type="journal article" date="2016" name="Int. J. Syst. Evol. Microbiol.">
        <title>Flavisolibacter tropicus sp. nov., isolated from tropical soil.</title>
        <authorList>
            <person name="Lee J.J."/>
            <person name="Kang M.S."/>
            <person name="Kim G.S."/>
            <person name="Lee C.S."/>
            <person name="Lim S."/>
            <person name="Lee J."/>
            <person name="Roh S.H."/>
            <person name="Kang H."/>
            <person name="Ha J.M."/>
            <person name="Bae S."/>
            <person name="Jung H.Y."/>
            <person name="Kim M.K."/>
        </authorList>
    </citation>
    <scope>NUCLEOTIDE SEQUENCE [LARGE SCALE GENOMIC DNA]</scope>
    <source>
        <strain evidence="5 6">LCS9</strain>
    </source>
</reference>
<dbReference type="InterPro" id="IPR027417">
    <property type="entry name" value="P-loop_NTPase"/>
</dbReference>
<evidence type="ECO:0000259" key="4">
    <source>
        <dbReference type="PROSITE" id="PS50893"/>
    </source>
</evidence>
<dbReference type="PROSITE" id="PS50893">
    <property type="entry name" value="ABC_TRANSPORTER_2"/>
    <property type="match status" value="1"/>
</dbReference>
<dbReference type="KEGG" id="fla:SY85_11075"/>
<evidence type="ECO:0000313" key="6">
    <source>
        <dbReference type="Proteomes" id="UP000077177"/>
    </source>
</evidence>
<reference evidence="6" key="1">
    <citation type="submission" date="2015-01" db="EMBL/GenBank/DDBJ databases">
        <title>Flavisolibacter sp./LCS9/ whole genome sequencing.</title>
        <authorList>
            <person name="Kim M.K."/>
            <person name="Srinivasan S."/>
            <person name="Lee J.-J."/>
        </authorList>
    </citation>
    <scope>NUCLEOTIDE SEQUENCE [LARGE SCALE GENOMIC DNA]</scope>
    <source>
        <strain evidence="6">LCS9</strain>
    </source>
</reference>
<dbReference type="PROSITE" id="PS00211">
    <property type="entry name" value="ABC_TRANSPORTER_1"/>
    <property type="match status" value="1"/>
</dbReference>